<comment type="caution">
    <text evidence="1">The sequence shown here is derived from an EMBL/GenBank/DDBJ whole genome shotgun (WGS) entry which is preliminary data.</text>
</comment>
<dbReference type="EMBL" id="MCBQ01000514">
    <property type="protein sequence ID" value="RKF83958.1"/>
    <property type="molecule type" value="Genomic_DNA"/>
</dbReference>
<dbReference type="AlphaFoldDB" id="A0A420JAX7"/>
<evidence type="ECO:0000313" key="1">
    <source>
        <dbReference type="EMBL" id="RKF83958.1"/>
    </source>
</evidence>
<sequence length="66" mass="7515">EDVFDLVHQDNDVNLVDSNWNSTIAEVNDERNLPPETIVNNSETVDTISSTIGPQRQRRPLQLLIE</sequence>
<feature type="non-terminal residue" evidence="1">
    <location>
        <position position="1"/>
    </location>
</feature>
<dbReference type="Proteomes" id="UP000283383">
    <property type="component" value="Unassembled WGS sequence"/>
</dbReference>
<accession>A0A420JAX7</accession>
<protein>
    <submittedName>
        <fullName evidence="1">Uncharacterized protein</fullName>
    </submittedName>
</protein>
<proteinExistence type="predicted"/>
<name>A0A420JAX7_9PEZI</name>
<keyword evidence="2" id="KW-1185">Reference proteome</keyword>
<organism evidence="1 2">
    <name type="scientific">Golovinomyces cichoracearum</name>
    <dbReference type="NCBI Taxonomy" id="62708"/>
    <lineage>
        <taxon>Eukaryota</taxon>
        <taxon>Fungi</taxon>
        <taxon>Dikarya</taxon>
        <taxon>Ascomycota</taxon>
        <taxon>Pezizomycotina</taxon>
        <taxon>Leotiomycetes</taxon>
        <taxon>Erysiphales</taxon>
        <taxon>Erysiphaceae</taxon>
        <taxon>Golovinomyces</taxon>
    </lineage>
</organism>
<gene>
    <name evidence="1" type="ORF">GcM3_005041</name>
</gene>
<evidence type="ECO:0000313" key="2">
    <source>
        <dbReference type="Proteomes" id="UP000283383"/>
    </source>
</evidence>
<reference evidence="1 2" key="1">
    <citation type="journal article" date="2018" name="BMC Genomics">
        <title>Comparative genome analyses reveal sequence features reflecting distinct modes of host-adaptation between dicot and monocot powdery mildew.</title>
        <authorList>
            <person name="Wu Y."/>
            <person name="Ma X."/>
            <person name="Pan Z."/>
            <person name="Kale S.D."/>
            <person name="Song Y."/>
            <person name="King H."/>
            <person name="Zhang Q."/>
            <person name="Presley C."/>
            <person name="Deng X."/>
            <person name="Wei C.I."/>
            <person name="Xiao S."/>
        </authorList>
    </citation>
    <scope>NUCLEOTIDE SEQUENCE [LARGE SCALE GENOMIC DNA]</scope>
    <source>
        <strain evidence="1">UMSG3</strain>
    </source>
</reference>